<comment type="caution">
    <text evidence="3">The sequence shown here is derived from an EMBL/GenBank/DDBJ whole genome shotgun (WGS) entry which is preliminary data.</text>
</comment>
<keyword evidence="4" id="KW-1185">Reference proteome</keyword>
<reference evidence="3 4" key="1">
    <citation type="journal article" date="2019" name="Sci. Rep.">
        <title>Comparative genomics of chytrid fungi reveal insights into the obligate biotrophic and pathogenic lifestyle of Synchytrium endobioticum.</title>
        <authorList>
            <person name="van de Vossenberg B.T.L.H."/>
            <person name="Warris S."/>
            <person name="Nguyen H.D.T."/>
            <person name="van Gent-Pelzer M.P.E."/>
            <person name="Joly D.L."/>
            <person name="van de Geest H.C."/>
            <person name="Bonants P.J.M."/>
            <person name="Smith D.S."/>
            <person name="Levesque C.A."/>
            <person name="van der Lee T.A.J."/>
        </authorList>
    </citation>
    <scope>NUCLEOTIDE SEQUENCE [LARGE SCALE GENOMIC DNA]</scope>
    <source>
        <strain evidence="3 4">CBS 809.83</strain>
    </source>
</reference>
<dbReference type="InterPro" id="IPR019380">
    <property type="entry name" value="Casein_kinase_sb_PP28"/>
</dbReference>
<evidence type="ECO:0000313" key="4">
    <source>
        <dbReference type="Proteomes" id="UP000318582"/>
    </source>
</evidence>
<gene>
    <name evidence="3" type="ORF">PhCBS80983_g04196</name>
</gene>
<proteinExistence type="predicted"/>
<protein>
    <recommendedName>
        <fullName evidence="2">Casein kinase substrate phosphoprotein PP28 domain-containing protein</fullName>
    </recommendedName>
</protein>
<evidence type="ECO:0000256" key="1">
    <source>
        <dbReference type="SAM" id="MobiDB-lite"/>
    </source>
</evidence>
<feature type="region of interest" description="Disordered" evidence="1">
    <location>
        <begin position="1"/>
        <end position="138"/>
    </location>
</feature>
<accession>A0A507DZN9</accession>
<dbReference type="InterPro" id="IPR039876">
    <property type="entry name" value="HAP28"/>
</dbReference>
<evidence type="ECO:0000313" key="3">
    <source>
        <dbReference type="EMBL" id="TPX56931.1"/>
    </source>
</evidence>
<dbReference type="PANTHER" id="PTHR22055">
    <property type="entry name" value="28 KDA HEAT- AND ACID-STABLE PHOSPHOPROTEIN PDGF-ASSOCIATED PROTEIN"/>
    <property type="match status" value="1"/>
</dbReference>
<feature type="compositionally biased region" description="Basic and acidic residues" evidence="1">
    <location>
        <begin position="30"/>
        <end position="47"/>
    </location>
</feature>
<dbReference type="Pfam" id="PF10252">
    <property type="entry name" value="PP28"/>
    <property type="match status" value="1"/>
</dbReference>
<evidence type="ECO:0000259" key="2">
    <source>
        <dbReference type="Pfam" id="PF10252"/>
    </source>
</evidence>
<sequence>MGLGGGGGAGRGKKFKVARGGARHFTPARVLREDGDVWNQVREKPEEDASSSGSEGSGSEDESSADEQPATATNRLPRPSGPINPKLGNTEESDDEDINKRPASKAADALNLNRGAKTHLKASELGGERELSRREKEALAKERAKAAFWKAQEEGKTDQARADLARLAIIKKQREEAAKKKAEEAASKGKPVGAKAESLNAGKGIIGKTLGSKR</sequence>
<feature type="compositionally biased region" description="Basic and acidic residues" evidence="1">
    <location>
        <begin position="126"/>
        <end position="138"/>
    </location>
</feature>
<organism evidence="3 4">
    <name type="scientific">Powellomyces hirtus</name>
    <dbReference type="NCBI Taxonomy" id="109895"/>
    <lineage>
        <taxon>Eukaryota</taxon>
        <taxon>Fungi</taxon>
        <taxon>Fungi incertae sedis</taxon>
        <taxon>Chytridiomycota</taxon>
        <taxon>Chytridiomycota incertae sedis</taxon>
        <taxon>Chytridiomycetes</taxon>
        <taxon>Spizellomycetales</taxon>
        <taxon>Powellomycetaceae</taxon>
        <taxon>Powellomyces</taxon>
    </lineage>
</organism>
<name>A0A507DZN9_9FUNG</name>
<feature type="domain" description="Casein kinase substrate phosphoprotein PP28" evidence="2">
    <location>
        <begin position="114"/>
        <end position="185"/>
    </location>
</feature>
<dbReference type="AlphaFoldDB" id="A0A507DZN9"/>
<dbReference type="EMBL" id="QEAQ01000062">
    <property type="protein sequence ID" value="TPX56931.1"/>
    <property type="molecule type" value="Genomic_DNA"/>
</dbReference>
<dbReference type="Proteomes" id="UP000318582">
    <property type="component" value="Unassembled WGS sequence"/>
</dbReference>
<feature type="compositionally biased region" description="Gly residues" evidence="1">
    <location>
        <begin position="1"/>
        <end position="10"/>
    </location>
</feature>